<keyword evidence="1" id="KW-0472">Membrane</keyword>
<feature type="transmembrane region" description="Helical" evidence="1">
    <location>
        <begin position="6"/>
        <end position="24"/>
    </location>
</feature>
<keyword evidence="1" id="KW-0812">Transmembrane</keyword>
<name>A0A6S6TG75_9BACT</name>
<reference evidence="2" key="1">
    <citation type="submission" date="2020-01" db="EMBL/GenBank/DDBJ databases">
        <authorList>
            <person name="Meier V. D."/>
            <person name="Meier V D."/>
        </authorList>
    </citation>
    <scope>NUCLEOTIDE SEQUENCE</scope>
    <source>
        <strain evidence="2">HLG_WM_MAG_02</strain>
    </source>
</reference>
<gene>
    <name evidence="2" type="ORF">HELGO_WM20510</name>
</gene>
<evidence type="ECO:0000313" key="2">
    <source>
        <dbReference type="EMBL" id="CAA6822121.1"/>
    </source>
</evidence>
<evidence type="ECO:0000256" key="1">
    <source>
        <dbReference type="SAM" id="Phobius"/>
    </source>
</evidence>
<dbReference type="AlphaFoldDB" id="A0A6S6TG75"/>
<organism evidence="2">
    <name type="scientific">uncultured Sulfurovum sp</name>
    <dbReference type="NCBI Taxonomy" id="269237"/>
    <lineage>
        <taxon>Bacteria</taxon>
        <taxon>Pseudomonadati</taxon>
        <taxon>Campylobacterota</taxon>
        <taxon>Epsilonproteobacteria</taxon>
        <taxon>Campylobacterales</taxon>
        <taxon>Sulfurovaceae</taxon>
        <taxon>Sulfurovum</taxon>
        <taxon>environmental samples</taxon>
    </lineage>
</organism>
<accession>A0A6S6TG75</accession>
<dbReference type="EMBL" id="CACVAZ010000149">
    <property type="protein sequence ID" value="CAA6822121.1"/>
    <property type="molecule type" value="Genomic_DNA"/>
</dbReference>
<proteinExistence type="predicted"/>
<keyword evidence="1" id="KW-1133">Transmembrane helix</keyword>
<protein>
    <submittedName>
        <fullName evidence="2">Uncharacterized protein</fullName>
    </submittedName>
</protein>
<feature type="non-terminal residue" evidence="2">
    <location>
        <position position="34"/>
    </location>
</feature>
<sequence>MEMSKMVHTAIIALILILIMLFFTNSDNKKHNEE</sequence>